<evidence type="ECO:0000256" key="3">
    <source>
        <dbReference type="ARBA" id="ARBA00023110"/>
    </source>
</evidence>
<protein>
    <recommendedName>
        <fullName evidence="2 5">peptidylprolyl isomerase</fullName>
        <ecNumber evidence="2 5">5.2.1.8</ecNumber>
    </recommendedName>
</protein>
<dbReference type="SUPFAM" id="SSF54534">
    <property type="entry name" value="FKBP-like"/>
    <property type="match status" value="1"/>
</dbReference>
<accession>A0A0D3ILP5</accession>
<dbReference type="OMA" id="GTHYEGR"/>
<evidence type="ECO:0000256" key="5">
    <source>
        <dbReference type="PROSITE-ProRule" id="PRU00277"/>
    </source>
</evidence>
<keyword evidence="3 5" id="KW-0697">Rotamase</keyword>
<evidence type="ECO:0000256" key="2">
    <source>
        <dbReference type="ARBA" id="ARBA00013194"/>
    </source>
</evidence>
<dbReference type="KEGG" id="ehx:EMIHUDRAFT_58265"/>
<evidence type="ECO:0000313" key="8">
    <source>
        <dbReference type="Proteomes" id="UP000013827"/>
    </source>
</evidence>
<dbReference type="PROSITE" id="PS50059">
    <property type="entry name" value="FKBP_PPIASE"/>
    <property type="match status" value="1"/>
</dbReference>
<sequence length="113" mass="12545">PGVVVLPSGLQYKILKSGPPDGPTPRLNEMCTVHYDGELIDGWTFDSSRRRKQPSRFRPSGVIRGWKEGLQLMRPGDRWMLYVPAKLGYGFGDMKAGGRIPGGATLIFDIELL</sequence>
<evidence type="ECO:0000256" key="1">
    <source>
        <dbReference type="ARBA" id="ARBA00000971"/>
    </source>
</evidence>
<comment type="catalytic activity">
    <reaction evidence="1 5">
        <text>[protein]-peptidylproline (omega=180) = [protein]-peptidylproline (omega=0)</text>
        <dbReference type="Rhea" id="RHEA:16237"/>
        <dbReference type="Rhea" id="RHEA-COMP:10747"/>
        <dbReference type="Rhea" id="RHEA-COMP:10748"/>
        <dbReference type="ChEBI" id="CHEBI:83833"/>
        <dbReference type="ChEBI" id="CHEBI:83834"/>
        <dbReference type="EC" id="5.2.1.8"/>
    </reaction>
</comment>
<feature type="domain" description="PPIase FKBP-type" evidence="6">
    <location>
        <begin position="28"/>
        <end position="113"/>
    </location>
</feature>
<evidence type="ECO:0000259" key="6">
    <source>
        <dbReference type="PROSITE" id="PS50059"/>
    </source>
</evidence>
<dbReference type="PANTHER" id="PTHR43811:SF19">
    <property type="entry name" value="39 KDA FK506-BINDING NUCLEAR PROTEIN"/>
    <property type="match status" value="1"/>
</dbReference>
<dbReference type="PANTHER" id="PTHR43811">
    <property type="entry name" value="FKBP-TYPE PEPTIDYL-PROLYL CIS-TRANS ISOMERASE FKPA"/>
    <property type="match status" value="1"/>
</dbReference>
<dbReference type="eggNOG" id="KOG0543">
    <property type="taxonomic scope" value="Eukaryota"/>
</dbReference>
<dbReference type="GO" id="GO:0003755">
    <property type="term" value="F:peptidyl-prolyl cis-trans isomerase activity"/>
    <property type="evidence" value="ECO:0007669"/>
    <property type="project" value="UniProtKB-KW"/>
</dbReference>
<reference evidence="8" key="1">
    <citation type="journal article" date="2013" name="Nature">
        <title>Pan genome of the phytoplankton Emiliania underpins its global distribution.</title>
        <authorList>
            <person name="Read B.A."/>
            <person name="Kegel J."/>
            <person name="Klute M.J."/>
            <person name="Kuo A."/>
            <person name="Lefebvre S.C."/>
            <person name="Maumus F."/>
            <person name="Mayer C."/>
            <person name="Miller J."/>
            <person name="Monier A."/>
            <person name="Salamov A."/>
            <person name="Young J."/>
            <person name="Aguilar M."/>
            <person name="Claverie J.M."/>
            <person name="Frickenhaus S."/>
            <person name="Gonzalez K."/>
            <person name="Herman E.K."/>
            <person name="Lin Y.C."/>
            <person name="Napier J."/>
            <person name="Ogata H."/>
            <person name="Sarno A.F."/>
            <person name="Shmutz J."/>
            <person name="Schroeder D."/>
            <person name="de Vargas C."/>
            <person name="Verret F."/>
            <person name="von Dassow P."/>
            <person name="Valentin K."/>
            <person name="Van de Peer Y."/>
            <person name="Wheeler G."/>
            <person name="Dacks J.B."/>
            <person name="Delwiche C.F."/>
            <person name="Dyhrman S.T."/>
            <person name="Glockner G."/>
            <person name="John U."/>
            <person name="Richards T."/>
            <person name="Worden A.Z."/>
            <person name="Zhang X."/>
            <person name="Grigoriev I.V."/>
            <person name="Allen A.E."/>
            <person name="Bidle K."/>
            <person name="Borodovsky M."/>
            <person name="Bowler C."/>
            <person name="Brownlee C."/>
            <person name="Cock J.M."/>
            <person name="Elias M."/>
            <person name="Gladyshev V.N."/>
            <person name="Groth M."/>
            <person name="Guda C."/>
            <person name="Hadaegh A."/>
            <person name="Iglesias-Rodriguez M.D."/>
            <person name="Jenkins J."/>
            <person name="Jones B.M."/>
            <person name="Lawson T."/>
            <person name="Leese F."/>
            <person name="Lindquist E."/>
            <person name="Lobanov A."/>
            <person name="Lomsadze A."/>
            <person name="Malik S.B."/>
            <person name="Marsh M.E."/>
            <person name="Mackinder L."/>
            <person name="Mock T."/>
            <person name="Mueller-Roeber B."/>
            <person name="Pagarete A."/>
            <person name="Parker M."/>
            <person name="Probert I."/>
            <person name="Quesneville H."/>
            <person name="Raines C."/>
            <person name="Rensing S.A."/>
            <person name="Riano-Pachon D.M."/>
            <person name="Richier S."/>
            <person name="Rokitta S."/>
            <person name="Shiraiwa Y."/>
            <person name="Soanes D.M."/>
            <person name="van der Giezen M."/>
            <person name="Wahlund T.M."/>
            <person name="Williams B."/>
            <person name="Wilson W."/>
            <person name="Wolfe G."/>
            <person name="Wurch L.L."/>
        </authorList>
    </citation>
    <scope>NUCLEOTIDE SEQUENCE</scope>
</reference>
<dbReference type="InterPro" id="IPR046357">
    <property type="entry name" value="PPIase_dom_sf"/>
</dbReference>
<dbReference type="Pfam" id="PF00254">
    <property type="entry name" value="FKBP_C"/>
    <property type="match status" value="1"/>
</dbReference>
<dbReference type="GeneID" id="17258221"/>
<dbReference type="STRING" id="2903.R1DC72"/>
<proteinExistence type="predicted"/>
<evidence type="ECO:0000313" key="7">
    <source>
        <dbReference type="EnsemblProtists" id="EOD12180"/>
    </source>
</evidence>
<dbReference type="PaxDb" id="2903-EOD12180"/>
<dbReference type="EC" id="5.2.1.8" evidence="2 5"/>
<keyword evidence="8" id="KW-1185">Reference proteome</keyword>
<keyword evidence="4 5" id="KW-0413">Isomerase</keyword>
<dbReference type="Proteomes" id="UP000013827">
    <property type="component" value="Unassembled WGS sequence"/>
</dbReference>
<name>A0A0D3ILP5_EMIH1</name>
<dbReference type="EnsemblProtists" id="EOD12180">
    <property type="protein sequence ID" value="EOD12180"/>
    <property type="gene ID" value="EMIHUDRAFT_58265"/>
</dbReference>
<dbReference type="RefSeq" id="XP_005764609.1">
    <property type="nucleotide sequence ID" value="XM_005764552.1"/>
</dbReference>
<dbReference type="HOGENOM" id="CLU_013615_7_3_1"/>
<evidence type="ECO:0000256" key="4">
    <source>
        <dbReference type="ARBA" id="ARBA00023235"/>
    </source>
</evidence>
<dbReference type="InterPro" id="IPR001179">
    <property type="entry name" value="PPIase_FKBP_dom"/>
</dbReference>
<dbReference type="AlphaFoldDB" id="A0A0D3ILP5"/>
<dbReference type="Gene3D" id="3.10.50.40">
    <property type="match status" value="1"/>
</dbReference>
<organism evidence="7 8">
    <name type="scientific">Emiliania huxleyi (strain CCMP1516)</name>
    <dbReference type="NCBI Taxonomy" id="280463"/>
    <lineage>
        <taxon>Eukaryota</taxon>
        <taxon>Haptista</taxon>
        <taxon>Haptophyta</taxon>
        <taxon>Prymnesiophyceae</taxon>
        <taxon>Isochrysidales</taxon>
        <taxon>Noelaerhabdaceae</taxon>
        <taxon>Emiliania</taxon>
    </lineage>
</organism>
<reference evidence="7" key="2">
    <citation type="submission" date="2024-10" db="UniProtKB">
        <authorList>
            <consortium name="EnsemblProtists"/>
        </authorList>
    </citation>
    <scope>IDENTIFICATION</scope>
</reference>